<comment type="caution">
    <text evidence="1">The sequence shown here is derived from an EMBL/GenBank/DDBJ whole genome shotgun (WGS) entry which is preliminary data.</text>
</comment>
<dbReference type="Proteomes" id="UP001050808">
    <property type="component" value="Unassembled WGS sequence"/>
</dbReference>
<accession>A0ABQ3QSW4</accession>
<reference evidence="1" key="1">
    <citation type="submission" date="2024-05" db="EMBL/GenBank/DDBJ databases">
        <title>Whole genome shotgun sequence of Streptomyces violascens NBRC 12920.</title>
        <authorList>
            <person name="Komaki H."/>
            <person name="Tamura T."/>
        </authorList>
    </citation>
    <scope>NUCLEOTIDE SEQUENCE</scope>
    <source>
        <strain evidence="1">NBRC 12920</strain>
    </source>
</reference>
<evidence type="ECO:0000313" key="2">
    <source>
        <dbReference type="Proteomes" id="UP001050808"/>
    </source>
</evidence>
<dbReference type="EMBL" id="BNDY01000017">
    <property type="protein sequence ID" value="GHI40361.1"/>
    <property type="molecule type" value="Genomic_DNA"/>
</dbReference>
<sequence>MRWQASLRRFDLEHIFRLMKQTLGWTRPKLRTLEAGDGWTWLVVAAHTQLRLTREAAADLRRPWERPAEPGRFTPVRVRRGFRNLRPHLHCPARAPKPLVHDQHAAVAAEVVHGVCADFVPDGIGVPGGASQQTPHRPGRA</sequence>
<evidence type="ECO:0000313" key="1">
    <source>
        <dbReference type="EMBL" id="GHI40361.1"/>
    </source>
</evidence>
<gene>
    <name evidence="1" type="ORF">Sviol_47690</name>
</gene>
<name>A0ABQ3QSW4_9ACTN</name>
<proteinExistence type="predicted"/>
<protein>
    <recommendedName>
        <fullName evidence="3">Transposase</fullName>
    </recommendedName>
</protein>
<organism evidence="1 2">
    <name type="scientific">Streptomyces violascens</name>
    <dbReference type="NCBI Taxonomy" id="67381"/>
    <lineage>
        <taxon>Bacteria</taxon>
        <taxon>Bacillati</taxon>
        <taxon>Actinomycetota</taxon>
        <taxon>Actinomycetes</taxon>
        <taxon>Kitasatosporales</taxon>
        <taxon>Streptomycetaceae</taxon>
        <taxon>Streptomyces</taxon>
    </lineage>
</organism>
<keyword evidence="2" id="KW-1185">Reference proteome</keyword>
<evidence type="ECO:0008006" key="3">
    <source>
        <dbReference type="Google" id="ProtNLM"/>
    </source>
</evidence>